<sequence>MIHLNEKIYSDIYRLEKQQYNLGGRVFMSLLSLSLKLSYFNINISINRDEAKRKEKAANALKHELLVQEAIERRAKAQADYHYINNFIQ</sequence>
<comment type="caution">
    <text evidence="1">The sequence shown here is derived from an EMBL/GenBank/DDBJ whole genome shotgun (WGS) entry which is preliminary data.</text>
</comment>
<dbReference type="Proteomes" id="UP000779508">
    <property type="component" value="Unassembled WGS sequence"/>
</dbReference>
<reference evidence="1 2" key="1">
    <citation type="submission" date="2021-06" db="EMBL/GenBank/DDBJ databases">
        <authorList>
            <person name="Sun Q."/>
            <person name="Li D."/>
        </authorList>
    </citation>
    <scope>NUCLEOTIDE SEQUENCE [LARGE SCALE GENOMIC DNA]</scope>
    <source>
        <strain evidence="1 2">MSJ-5</strain>
    </source>
</reference>
<protein>
    <submittedName>
        <fullName evidence="1">Uncharacterized protein</fullName>
    </submittedName>
</protein>
<gene>
    <name evidence="1" type="ORF">KQI88_02145</name>
</gene>
<name>A0ABS6FYA6_9FIRM</name>
<evidence type="ECO:0000313" key="1">
    <source>
        <dbReference type="EMBL" id="MBU5675217.1"/>
    </source>
</evidence>
<keyword evidence="2" id="KW-1185">Reference proteome</keyword>
<accession>A0ABS6FYA6</accession>
<organism evidence="1 2">
    <name type="scientific">Alkaliphilus flagellatus</name>
    <dbReference type="NCBI Taxonomy" id="2841507"/>
    <lineage>
        <taxon>Bacteria</taxon>
        <taxon>Bacillati</taxon>
        <taxon>Bacillota</taxon>
        <taxon>Clostridia</taxon>
        <taxon>Peptostreptococcales</taxon>
        <taxon>Natronincolaceae</taxon>
        <taxon>Alkaliphilus</taxon>
    </lineage>
</organism>
<proteinExistence type="predicted"/>
<evidence type="ECO:0000313" key="2">
    <source>
        <dbReference type="Proteomes" id="UP000779508"/>
    </source>
</evidence>
<dbReference type="EMBL" id="JAHLQK010000001">
    <property type="protein sequence ID" value="MBU5675217.1"/>
    <property type="molecule type" value="Genomic_DNA"/>
</dbReference>